<dbReference type="EMBL" id="PNBA02000009">
    <property type="protein sequence ID" value="KAG6414321.1"/>
    <property type="molecule type" value="Genomic_DNA"/>
</dbReference>
<keyword evidence="3" id="KW-0158">Chromosome</keyword>
<keyword evidence="5" id="KW-0175">Coiled coil</keyword>
<dbReference type="CDD" id="cd11660">
    <property type="entry name" value="SANT_TRF"/>
    <property type="match status" value="1"/>
</dbReference>
<dbReference type="PROSITE" id="PS50090">
    <property type="entry name" value="MYB_LIKE"/>
    <property type="match status" value="1"/>
</dbReference>
<dbReference type="SUPFAM" id="SSF46689">
    <property type="entry name" value="Homeodomain-like"/>
    <property type="match status" value="1"/>
</dbReference>
<reference evidence="14" key="2">
    <citation type="submission" date="2020-08" db="EMBL/GenBank/DDBJ databases">
        <title>Plant Genome Project.</title>
        <authorList>
            <person name="Zhang R.-G."/>
        </authorList>
    </citation>
    <scope>NUCLEOTIDE SEQUENCE</scope>
    <source>
        <strain evidence="14">Huo1</strain>
        <tissue evidence="14">Leaf</tissue>
    </source>
</reference>
<feature type="region of interest" description="Disordered" evidence="10">
    <location>
        <begin position="52"/>
        <end position="98"/>
    </location>
</feature>
<proteinExistence type="predicted"/>
<evidence type="ECO:0000259" key="12">
    <source>
        <dbReference type="PROSITE" id="PS50090"/>
    </source>
</evidence>
<feature type="domain" description="Myb-like" evidence="12">
    <location>
        <begin position="5"/>
        <end position="57"/>
    </location>
</feature>
<dbReference type="Gene3D" id="1.10.246.220">
    <property type="match status" value="1"/>
</dbReference>
<dbReference type="SMART" id="SM00717">
    <property type="entry name" value="SANT"/>
    <property type="match status" value="1"/>
</dbReference>
<evidence type="ECO:0000259" key="13">
    <source>
        <dbReference type="PROSITE" id="PS51294"/>
    </source>
</evidence>
<reference evidence="14" key="1">
    <citation type="submission" date="2018-01" db="EMBL/GenBank/DDBJ databases">
        <authorList>
            <person name="Mao J.F."/>
        </authorList>
    </citation>
    <scope>NUCLEOTIDE SEQUENCE</scope>
    <source>
        <strain evidence="14">Huo1</strain>
        <tissue evidence="14">Leaf</tissue>
    </source>
</reference>
<dbReference type="GO" id="GO:0005730">
    <property type="term" value="C:nucleolus"/>
    <property type="evidence" value="ECO:0007669"/>
    <property type="project" value="UniProtKB-SubCell"/>
</dbReference>
<dbReference type="InterPro" id="IPR009057">
    <property type="entry name" value="Homeodomain-like_sf"/>
</dbReference>
<dbReference type="GO" id="GO:0003691">
    <property type="term" value="F:double-stranded telomeric DNA binding"/>
    <property type="evidence" value="ECO:0007669"/>
    <property type="project" value="InterPro"/>
</dbReference>
<evidence type="ECO:0000256" key="1">
    <source>
        <dbReference type="ARBA" id="ARBA00004286"/>
    </source>
</evidence>
<dbReference type="InterPro" id="IPR001005">
    <property type="entry name" value="SANT/Myb"/>
</dbReference>
<keyword evidence="4" id="KW-0805">Transcription regulation</keyword>
<comment type="caution">
    <text evidence="14">The sequence shown here is derived from an EMBL/GenBank/DDBJ whole genome shotgun (WGS) entry which is preliminary data.</text>
</comment>
<evidence type="ECO:0000256" key="2">
    <source>
        <dbReference type="ARBA" id="ARBA00004604"/>
    </source>
</evidence>
<keyword evidence="11" id="KW-0812">Transmembrane</keyword>
<dbReference type="Proteomes" id="UP000298416">
    <property type="component" value="Unassembled WGS sequence"/>
</dbReference>
<comment type="subcellular location">
    <subcellularLocation>
        <location evidence="1">Chromosome</location>
    </subcellularLocation>
    <subcellularLocation>
        <location evidence="2">Nucleus</location>
        <location evidence="2">Nucleolus</location>
    </subcellularLocation>
</comment>
<sequence length="270" mass="29897">MGNPKQKWTAEEEEALRAGVAKHGAGKWKIIHRDPEFHHLLSSRSNIDLKDKWRNLFPSGQGPRDKSKATKAKPNPADAPATPLPTSHTSGSVARSSKDASTDVVMIDSLRPFPEGINAAKYNTMKFETSSTLKNLNGLDSSAISFIEQKHEVPIQSIGCLVDKVEEAAASAAYQIAEAENKSFVAVESVKEAERVAKMAQDNESLLQFAMDCFNQKTCFTHFILSDRRNIGNGIRIVAAVVVALRFGVLQFVTRILPWFLLNFDRLFKL</sequence>
<feature type="domain" description="HTH myb-type" evidence="13">
    <location>
        <begin position="1"/>
        <end position="61"/>
    </location>
</feature>
<dbReference type="PANTHER" id="PTHR46267">
    <property type="entry name" value="SINGLE MYB HISTONE 4"/>
    <property type="match status" value="1"/>
</dbReference>
<keyword evidence="6" id="KW-0238">DNA-binding</keyword>
<dbReference type="InterPro" id="IPR044597">
    <property type="entry name" value="SMH1-6"/>
</dbReference>
<evidence type="ECO:0000256" key="5">
    <source>
        <dbReference type="ARBA" id="ARBA00023054"/>
    </source>
</evidence>
<evidence type="ECO:0000313" key="14">
    <source>
        <dbReference type="EMBL" id="KAG6414321.1"/>
    </source>
</evidence>
<keyword evidence="11" id="KW-0472">Membrane</keyword>
<dbReference type="PANTHER" id="PTHR46267:SF15">
    <property type="entry name" value="WINGED HELIX-TURN-HELIX TRANSCRIPTION REPRESSOR DNA-BINDING PROTEIN-RELATED"/>
    <property type="match status" value="1"/>
</dbReference>
<dbReference type="PROSITE" id="PS51294">
    <property type="entry name" value="HTH_MYB"/>
    <property type="match status" value="1"/>
</dbReference>
<keyword evidence="8" id="KW-0539">Nucleus</keyword>
<name>A0A8X8XI13_SALSN</name>
<dbReference type="FunFam" id="1.10.10.60:FF:000168">
    <property type="entry name" value="Telomere repeat-binding factor 1"/>
    <property type="match status" value="1"/>
</dbReference>
<evidence type="ECO:0000256" key="4">
    <source>
        <dbReference type="ARBA" id="ARBA00023015"/>
    </source>
</evidence>
<evidence type="ECO:0000256" key="8">
    <source>
        <dbReference type="ARBA" id="ARBA00023242"/>
    </source>
</evidence>
<evidence type="ECO:0000256" key="11">
    <source>
        <dbReference type="SAM" id="Phobius"/>
    </source>
</evidence>
<feature type="transmembrane region" description="Helical" evidence="11">
    <location>
        <begin position="237"/>
        <end position="261"/>
    </location>
</feature>
<organism evidence="14">
    <name type="scientific">Salvia splendens</name>
    <name type="common">Scarlet sage</name>
    <dbReference type="NCBI Taxonomy" id="180675"/>
    <lineage>
        <taxon>Eukaryota</taxon>
        <taxon>Viridiplantae</taxon>
        <taxon>Streptophyta</taxon>
        <taxon>Embryophyta</taxon>
        <taxon>Tracheophyta</taxon>
        <taxon>Spermatophyta</taxon>
        <taxon>Magnoliopsida</taxon>
        <taxon>eudicotyledons</taxon>
        <taxon>Gunneridae</taxon>
        <taxon>Pentapetalae</taxon>
        <taxon>asterids</taxon>
        <taxon>lamiids</taxon>
        <taxon>Lamiales</taxon>
        <taxon>Lamiaceae</taxon>
        <taxon>Nepetoideae</taxon>
        <taxon>Mentheae</taxon>
        <taxon>Salviinae</taxon>
        <taxon>Salvia</taxon>
        <taxon>Salvia subgen. Calosphace</taxon>
        <taxon>core Calosphace</taxon>
    </lineage>
</organism>
<dbReference type="AlphaFoldDB" id="A0A8X8XI13"/>
<accession>A0A8X8XI13</accession>
<evidence type="ECO:0000256" key="9">
    <source>
        <dbReference type="ARBA" id="ARBA00032813"/>
    </source>
</evidence>
<keyword evidence="7" id="KW-0804">Transcription</keyword>
<feature type="compositionally biased region" description="Polar residues" evidence="10">
    <location>
        <begin position="84"/>
        <end position="95"/>
    </location>
</feature>
<keyword evidence="15" id="KW-1185">Reference proteome</keyword>
<evidence type="ECO:0000256" key="3">
    <source>
        <dbReference type="ARBA" id="ARBA00022454"/>
    </source>
</evidence>
<evidence type="ECO:0000256" key="10">
    <source>
        <dbReference type="SAM" id="MobiDB-lite"/>
    </source>
</evidence>
<dbReference type="Pfam" id="PF00249">
    <property type="entry name" value="Myb_DNA-binding"/>
    <property type="match status" value="1"/>
</dbReference>
<evidence type="ECO:0000256" key="7">
    <source>
        <dbReference type="ARBA" id="ARBA00023163"/>
    </source>
</evidence>
<protein>
    <recommendedName>
        <fullName evidence="9">MYB transcription factor</fullName>
    </recommendedName>
</protein>
<gene>
    <name evidence="14" type="ORF">SASPL_127040</name>
</gene>
<evidence type="ECO:0000256" key="6">
    <source>
        <dbReference type="ARBA" id="ARBA00023125"/>
    </source>
</evidence>
<dbReference type="InterPro" id="IPR017930">
    <property type="entry name" value="Myb_dom"/>
</dbReference>
<keyword evidence="11" id="KW-1133">Transmembrane helix</keyword>
<evidence type="ECO:0000313" key="15">
    <source>
        <dbReference type="Proteomes" id="UP000298416"/>
    </source>
</evidence>
<dbReference type="GO" id="GO:0005694">
    <property type="term" value="C:chromosome"/>
    <property type="evidence" value="ECO:0007669"/>
    <property type="project" value="UniProtKB-SubCell"/>
</dbReference>